<dbReference type="EC" id="2.7.4.25" evidence="8"/>
<keyword evidence="12" id="KW-1185">Reference proteome</keyword>
<dbReference type="GO" id="GO:0005737">
    <property type="term" value="C:cytoplasm"/>
    <property type="evidence" value="ECO:0007669"/>
    <property type="project" value="UniProtKB-SubCell"/>
</dbReference>
<evidence type="ECO:0000259" key="10">
    <source>
        <dbReference type="Pfam" id="PF02224"/>
    </source>
</evidence>
<dbReference type="InterPro" id="IPR027417">
    <property type="entry name" value="P-loop_NTPase"/>
</dbReference>
<organism evidence="11 12">
    <name type="scientific">Ornithinicoccus hortensis</name>
    <dbReference type="NCBI Taxonomy" id="82346"/>
    <lineage>
        <taxon>Bacteria</taxon>
        <taxon>Bacillati</taxon>
        <taxon>Actinomycetota</taxon>
        <taxon>Actinomycetes</taxon>
        <taxon>Micrococcales</taxon>
        <taxon>Intrasporangiaceae</taxon>
        <taxon>Ornithinicoccus</taxon>
    </lineage>
</organism>
<evidence type="ECO:0000256" key="4">
    <source>
        <dbReference type="ARBA" id="ARBA00022777"/>
    </source>
</evidence>
<dbReference type="Gene3D" id="3.40.50.300">
    <property type="entry name" value="P-loop containing nucleotide triphosphate hydrolases"/>
    <property type="match status" value="1"/>
</dbReference>
<protein>
    <recommendedName>
        <fullName evidence="8">Cytidylate kinase</fullName>
        <shortName evidence="8">CK</shortName>
        <ecNumber evidence="8">2.7.4.25</ecNumber>
    </recommendedName>
    <alternativeName>
        <fullName evidence="8">Cytidine monophosphate kinase</fullName>
        <shortName evidence="8">CMP kinase</shortName>
    </alternativeName>
</protein>
<evidence type="ECO:0000256" key="7">
    <source>
        <dbReference type="ARBA" id="ARBA00048478"/>
    </source>
</evidence>
<comment type="caution">
    <text evidence="11">The sequence shown here is derived from an EMBL/GenBank/DDBJ whole genome shotgun (WGS) entry which is preliminary data.</text>
</comment>
<keyword evidence="4 8" id="KW-0418">Kinase</keyword>
<feature type="domain" description="Cytidylate kinase" evidence="10">
    <location>
        <begin position="11"/>
        <end position="227"/>
    </location>
</feature>
<dbReference type="InterPro" id="IPR003136">
    <property type="entry name" value="Cytidylate_kin"/>
</dbReference>
<dbReference type="GO" id="GO:0006220">
    <property type="term" value="P:pyrimidine nucleotide metabolic process"/>
    <property type="evidence" value="ECO:0007669"/>
    <property type="project" value="UniProtKB-UniRule"/>
</dbReference>
<feature type="binding site" evidence="8">
    <location>
        <begin position="15"/>
        <end position="23"/>
    </location>
    <ligand>
        <name>ATP</name>
        <dbReference type="ChEBI" id="CHEBI:30616"/>
    </ligand>
</feature>
<dbReference type="NCBIfam" id="TIGR00017">
    <property type="entry name" value="cmk"/>
    <property type="match status" value="1"/>
</dbReference>
<reference evidence="11 12" key="1">
    <citation type="submission" date="2019-06" db="EMBL/GenBank/DDBJ databases">
        <title>Sequencing the genomes of 1000 actinobacteria strains.</title>
        <authorList>
            <person name="Klenk H.-P."/>
        </authorList>
    </citation>
    <scope>NUCLEOTIDE SEQUENCE [LARGE SCALE GENOMIC DNA]</scope>
    <source>
        <strain evidence="11 12">DSM 12335</strain>
    </source>
</reference>
<keyword evidence="3 8" id="KW-0547">Nucleotide-binding</keyword>
<comment type="similarity">
    <text evidence="1 8">Belongs to the cytidylate kinase family. Type 1 subfamily.</text>
</comment>
<name>A0A542YTK7_9MICO</name>
<dbReference type="OrthoDB" id="9807434at2"/>
<dbReference type="InterPro" id="IPR011994">
    <property type="entry name" value="Cytidylate_kinase_dom"/>
</dbReference>
<dbReference type="AlphaFoldDB" id="A0A542YTK7"/>
<evidence type="ECO:0000313" key="11">
    <source>
        <dbReference type="EMBL" id="TQL51284.1"/>
    </source>
</evidence>
<proteinExistence type="inferred from homology"/>
<evidence type="ECO:0000256" key="8">
    <source>
        <dbReference type="HAMAP-Rule" id="MF_00238"/>
    </source>
</evidence>
<dbReference type="Proteomes" id="UP000319516">
    <property type="component" value="Unassembled WGS sequence"/>
</dbReference>
<dbReference type="EMBL" id="VFOP01000001">
    <property type="protein sequence ID" value="TQL51284.1"/>
    <property type="molecule type" value="Genomic_DNA"/>
</dbReference>
<evidence type="ECO:0000256" key="6">
    <source>
        <dbReference type="ARBA" id="ARBA00047615"/>
    </source>
</evidence>
<dbReference type="Pfam" id="PF02224">
    <property type="entry name" value="Cytidylate_kin"/>
    <property type="match status" value="1"/>
</dbReference>
<gene>
    <name evidence="8" type="primary">cmk</name>
    <name evidence="11" type="ORF">FB467_2426</name>
</gene>
<feature type="region of interest" description="Disordered" evidence="9">
    <location>
        <begin position="1"/>
        <end position="21"/>
    </location>
</feature>
<evidence type="ECO:0000256" key="3">
    <source>
        <dbReference type="ARBA" id="ARBA00022741"/>
    </source>
</evidence>
<dbReference type="RefSeq" id="WP_141785306.1">
    <property type="nucleotide sequence ID" value="NZ_BAAAIK010000010.1"/>
</dbReference>
<keyword evidence="2 8" id="KW-0808">Transferase</keyword>
<evidence type="ECO:0000256" key="9">
    <source>
        <dbReference type="SAM" id="MobiDB-lite"/>
    </source>
</evidence>
<evidence type="ECO:0000256" key="1">
    <source>
        <dbReference type="ARBA" id="ARBA00009427"/>
    </source>
</evidence>
<dbReference type="CDD" id="cd02020">
    <property type="entry name" value="CMPK"/>
    <property type="match status" value="1"/>
</dbReference>
<dbReference type="HAMAP" id="MF_00238">
    <property type="entry name" value="Cytidyl_kinase_type1"/>
    <property type="match status" value="1"/>
</dbReference>
<dbReference type="GO" id="GO:0036430">
    <property type="term" value="F:CMP kinase activity"/>
    <property type="evidence" value="ECO:0007669"/>
    <property type="project" value="RHEA"/>
</dbReference>
<sequence>MSQPLEPPVTIAIDGPSGSGKSSVSKAVARELGLTYLDTGAMFRALALWCVREGIDLADQDAVEQASRTFPLEMGTDPAAPAVHLAGADVGPDIRTQEVSAVVSRVATNLGVRAVLRELQRDLIRQARETGPGIVVEGRDITTVIAPDAEVRVLLTASEEARLARRAKELYDTADAQALAATHDLVVRRDQDDATVSAFFEPADGVVGIDTSSLTFAQSVAAVLDVARSAAPQDQQTPDGGDR</sequence>
<comment type="catalytic activity">
    <reaction evidence="6 8">
        <text>dCMP + ATP = dCDP + ADP</text>
        <dbReference type="Rhea" id="RHEA:25094"/>
        <dbReference type="ChEBI" id="CHEBI:30616"/>
        <dbReference type="ChEBI" id="CHEBI:57566"/>
        <dbReference type="ChEBI" id="CHEBI:58593"/>
        <dbReference type="ChEBI" id="CHEBI:456216"/>
        <dbReference type="EC" id="2.7.4.25"/>
    </reaction>
</comment>
<evidence type="ECO:0000256" key="2">
    <source>
        <dbReference type="ARBA" id="ARBA00022679"/>
    </source>
</evidence>
<accession>A0A542YTK7</accession>
<dbReference type="GO" id="GO:0005524">
    <property type="term" value="F:ATP binding"/>
    <property type="evidence" value="ECO:0007669"/>
    <property type="project" value="UniProtKB-UniRule"/>
</dbReference>
<dbReference type="SUPFAM" id="SSF52540">
    <property type="entry name" value="P-loop containing nucleoside triphosphate hydrolases"/>
    <property type="match status" value="1"/>
</dbReference>
<evidence type="ECO:0000256" key="5">
    <source>
        <dbReference type="ARBA" id="ARBA00022840"/>
    </source>
</evidence>
<evidence type="ECO:0000313" key="12">
    <source>
        <dbReference type="Proteomes" id="UP000319516"/>
    </source>
</evidence>
<dbReference type="GO" id="GO:0036431">
    <property type="term" value="F:dCMP kinase activity"/>
    <property type="evidence" value="ECO:0007669"/>
    <property type="project" value="InterPro"/>
</dbReference>
<keyword evidence="5 8" id="KW-0067">ATP-binding</keyword>
<comment type="catalytic activity">
    <reaction evidence="7 8">
        <text>CMP + ATP = CDP + ADP</text>
        <dbReference type="Rhea" id="RHEA:11600"/>
        <dbReference type="ChEBI" id="CHEBI:30616"/>
        <dbReference type="ChEBI" id="CHEBI:58069"/>
        <dbReference type="ChEBI" id="CHEBI:60377"/>
        <dbReference type="ChEBI" id="CHEBI:456216"/>
        <dbReference type="EC" id="2.7.4.25"/>
    </reaction>
</comment>
<keyword evidence="8" id="KW-0963">Cytoplasm</keyword>
<comment type="subcellular location">
    <subcellularLocation>
        <location evidence="8">Cytoplasm</location>
    </subcellularLocation>
</comment>